<keyword evidence="3" id="KW-1185">Reference proteome</keyword>
<dbReference type="eggNOG" id="arCOG10770">
    <property type="taxonomic scope" value="Archaea"/>
</dbReference>
<keyword evidence="1" id="KW-0812">Transmembrane</keyword>
<dbReference type="GeneID" id="10797253"/>
<evidence type="ECO:0000313" key="3">
    <source>
        <dbReference type="Proteomes" id="UP000006794"/>
    </source>
</evidence>
<dbReference type="Proteomes" id="UP000006794">
    <property type="component" value="Chromosome"/>
</dbReference>
<dbReference type="AlphaFoldDB" id="F8DA00"/>
<dbReference type="KEGG" id="hxa:Halxa_2291"/>
<protein>
    <submittedName>
        <fullName evidence="2">Uncharacterized protein</fullName>
    </submittedName>
</protein>
<name>F8DA00_HALXS</name>
<dbReference type="EMBL" id="CP002839">
    <property type="protein sequence ID" value="AEH36916.1"/>
    <property type="molecule type" value="Genomic_DNA"/>
</dbReference>
<evidence type="ECO:0000313" key="2">
    <source>
        <dbReference type="EMBL" id="AEH36916.1"/>
    </source>
</evidence>
<keyword evidence="1" id="KW-1133">Transmembrane helix</keyword>
<dbReference type="HOGENOM" id="CLU_174507_0_0_2"/>
<proteinExistence type="predicted"/>
<dbReference type="STRING" id="797210.Halxa_2291"/>
<gene>
    <name evidence="2" type="ordered locus">Halxa_2291</name>
</gene>
<organism evidence="2 3">
    <name type="scientific">Halopiger xanaduensis (strain DSM 18323 / JCM 14033 / SH-6)</name>
    <dbReference type="NCBI Taxonomy" id="797210"/>
    <lineage>
        <taxon>Archaea</taxon>
        <taxon>Methanobacteriati</taxon>
        <taxon>Methanobacteriota</taxon>
        <taxon>Stenosarchaea group</taxon>
        <taxon>Halobacteria</taxon>
        <taxon>Halobacteriales</taxon>
        <taxon>Natrialbaceae</taxon>
        <taxon>Halopiger</taxon>
    </lineage>
</organism>
<feature type="transmembrane region" description="Helical" evidence="1">
    <location>
        <begin position="35"/>
        <end position="55"/>
    </location>
</feature>
<dbReference type="OrthoDB" id="166447at2157"/>
<dbReference type="RefSeq" id="WP_013879808.1">
    <property type="nucleotide sequence ID" value="NC_015666.1"/>
</dbReference>
<feature type="transmembrane region" description="Helical" evidence="1">
    <location>
        <begin position="6"/>
        <end position="23"/>
    </location>
</feature>
<keyword evidence="1" id="KW-0472">Membrane</keyword>
<reference evidence="2 3" key="1">
    <citation type="journal article" date="2012" name="Stand. Genomic Sci.">
        <title>Complete genome sequence of Halopiger xanaduensis type strain (SH-6(T)).</title>
        <authorList>
            <person name="Anderson I."/>
            <person name="Tindall B.J."/>
            <person name="Rohde M."/>
            <person name="Lucas S."/>
            <person name="Han J."/>
            <person name="Lapidus A."/>
            <person name="Cheng J.F."/>
            <person name="Goodwin L."/>
            <person name="Pitluck S."/>
            <person name="Peters L."/>
            <person name="Pati A."/>
            <person name="Mikhailova N."/>
            <person name="Pagani I."/>
            <person name="Teshima H."/>
            <person name="Han C."/>
            <person name="Tapia R."/>
            <person name="Land M."/>
            <person name="Woyke T."/>
            <person name="Klenk H.P."/>
            <person name="Kyrpides N."/>
            <person name="Ivanova N."/>
        </authorList>
    </citation>
    <scope>NUCLEOTIDE SEQUENCE [LARGE SCALE GENOMIC DNA]</scope>
    <source>
        <strain evidence="3">DSM 18323 / JCM 14033 / SH-6</strain>
    </source>
</reference>
<accession>F8DA00</accession>
<sequence>MLLESPIAVLGLLATVGVFGYVYRDATNVEMGRPLLWATIAAAPVLVGLGLYLFASVPTTGTIMTANTGAVIYTFEREVMLEDDDPPEPGELPHQK</sequence>
<evidence type="ECO:0000256" key="1">
    <source>
        <dbReference type="SAM" id="Phobius"/>
    </source>
</evidence>